<comment type="caution">
    <text evidence="8">The sequence shown here is derived from an EMBL/GenBank/DDBJ whole genome shotgun (WGS) entry which is preliminary data.</text>
</comment>
<evidence type="ECO:0000256" key="2">
    <source>
        <dbReference type="ARBA" id="ARBA00022552"/>
    </source>
</evidence>
<dbReference type="PRINTS" id="PR00507">
    <property type="entry name" value="N12N6MTFRASE"/>
</dbReference>
<dbReference type="AlphaFoldDB" id="A0A927GVN0"/>
<evidence type="ECO:0000313" key="8">
    <source>
        <dbReference type="EMBL" id="MBD2858841.1"/>
    </source>
</evidence>
<evidence type="ECO:0000256" key="1">
    <source>
        <dbReference type="ARBA" id="ARBA00022490"/>
    </source>
</evidence>
<keyword evidence="1" id="KW-0963">Cytoplasm</keyword>
<dbReference type="InterPro" id="IPR046977">
    <property type="entry name" value="RsmC/RlmG"/>
</dbReference>
<dbReference type="CDD" id="cd02440">
    <property type="entry name" value="AdoMet_MTases"/>
    <property type="match status" value="1"/>
</dbReference>
<keyword evidence="4" id="KW-0808">Transferase</keyword>
<keyword evidence="5" id="KW-0949">S-adenosyl-L-methionine</keyword>
<dbReference type="InterPro" id="IPR002052">
    <property type="entry name" value="DNA_methylase_N6_adenine_CS"/>
</dbReference>
<dbReference type="SUPFAM" id="SSF53335">
    <property type="entry name" value="S-adenosyl-L-methionine-dependent methyltransferases"/>
    <property type="match status" value="1"/>
</dbReference>
<evidence type="ECO:0000259" key="6">
    <source>
        <dbReference type="Pfam" id="PF05175"/>
    </source>
</evidence>
<dbReference type="InterPro" id="IPR029063">
    <property type="entry name" value="SAM-dependent_MTases_sf"/>
</dbReference>
<dbReference type="Pfam" id="PF05175">
    <property type="entry name" value="MTS"/>
    <property type="match status" value="1"/>
</dbReference>
<evidence type="ECO:0000259" key="7">
    <source>
        <dbReference type="Pfam" id="PF08468"/>
    </source>
</evidence>
<feature type="domain" description="Methyltransferase small N-terminal" evidence="7">
    <location>
        <begin position="25"/>
        <end position="122"/>
    </location>
</feature>
<reference evidence="8" key="1">
    <citation type="submission" date="2020-09" db="EMBL/GenBank/DDBJ databases">
        <authorList>
            <person name="Yoon J.-W."/>
        </authorList>
    </citation>
    <scope>NUCLEOTIDE SEQUENCE</scope>
    <source>
        <strain evidence="8">KMU-158</strain>
    </source>
</reference>
<sequence length="341" mass="37408">MKDSALQAIYRELENSEGSTWWLVDEHLQTPLPRASADCPVWTNRCDSAAQLQQAGFIVTLNDFDLPQASVDRVLYRVSKEKLLVHYLINQSLAHLQIGGVLWLAGKKNEGLKTYADKAAKLVGGKAEIKKLDGEAYLARIEKYAEPSSNLPDGNYPQLQQIADDPVLYSKPGIFGWQKIDRGSALLIEQLPAFLQGLSRKPQTLLDLGCGYGYLSVMAAKALPEADYILTDNNATALLAAEKNCAEHTIRACCVLADCASGITEKVDVVLCNPPFHQGFSVDGDLTDRFIAAAKQRLKPGGQALFVVNQFIPLERKAQGIFASSERLYEGEGFHIIQLTG</sequence>
<accession>A0A927GVN0</accession>
<evidence type="ECO:0000256" key="3">
    <source>
        <dbReference type="ARBA" id="ARBA00022603"/>
    </source>
</evidence>
<proteinExistence type="predicted"/>
<feature type="domain" description="Methyltransferase small" evidence="6">
    <location>
        <begin position="168"/>
        <end position="337"/>
    </location>
</feature>
<dbReference type="InterPro" id="IPR007848">
    <property type="entry name" value="Small_mtfrase_dom"/>
</dbReference>
<dbReference type="RefSeq" id="WP_190764072.1">
    <property type="nucleotide sequence ID" value="NZ_JACXLD010000003.1"/>
</dbReference>
<dbReference type="EMBL" id="JACXLD010000003">
    <property type="protein sequence ID" value="MBD2858841.1"/>
    <property type="molecule type" value="Genomic_DNA"/>
</dbReference>
<keyword evidence="9" id="KW-1185">Reference proteome</keyword>
<dbReference type="PANTHER" id="PTHR47816:SF4">
    <property type="entry name" value="RIBOSOMAL RNA SMALL SUBUNIT METHYLTRANSFERASE C"/>
    <property type="match status" value="1"/>
</dbReference>
<dbReference type="InterPro" id="IPR013675">
    <property type="entry name" value="Mtase_sm_N"/>
</dbReference>
<dbReference type="GO" id="GO:0003676">
    <property type="term" value="F:nucleic acid binding"/>
    <property type="evidence" value="ECO:0007669"/>
    <property type="project" value="InterPro"/>
</dbReference>
<dbReference type="PANTHER" id="PTHR47816">
    <property type="entry name" value="RIBOSOMAL RNA SMALL SUBUNIT METHYLTRANSFERASE C"/>
    <property type="match status" value="1"/>
</dbReference>
<keyword evidence="3 8" id="KW-0489">Methyltransferase</keyword>
<evidence type="ECO:0000256" key="5">
    <source>
        <dbReference type="ARBA" id="ARBA00022691"/>
    </source>
</evidence>
<organism evidence="8 9">
    <name type="scientific">Spongiibacter pelagi</name>
    <dbReference type="NCBI Taxonomy" id="2760804"/>
    <lineage>
        <taxon>Bacteria</taxon>
        <taxon>Pseudomonadati</taxon>
        <taxon>Pseudomonadota</taxon>
        <taxon>Gammaproteobacteria</taxon>
        <taxon>Cellvibrionales</taxon>
        <taxon>Spongiibacteraceae</taxon>
        <taxon>Spongiibacter</taxon>
    </lineage>
</organism>
<name>A0A927GVN0_9GAMM</name>
<dbReference type="PROSITE" id="PS00092">
    <property type="entry name" value="N6_MTASE"/>
    <property type="match status" value="1"/>
</dbReference>
<dbReference type="Pfam" id="PF08468">
    <property type="entry name" value="MTS_N"/>
    <property type="match status" value="1"/>
</dbReference>
<gene>
    <name evidence="8" type="ORF">IB286_07430</name>
</gene>
<dbReference type="Gene3D" id="3.40.50.150">
    <property type="entry name" value="Vaccinia Virus protein VP39"/>
    <property type="match status" value="2"/>
</dbReference>
<keyword evidence="2" id="KW-0698">rRNA processing</keyword>
<evidence type="ECO:0000256" key="4">
    <source>
        <dbReference type="ARBA" id="ARBA00022679"/>
    </source>
</evidence>
<dbReference type="Proteomes" id="UP000610558">
    <property type="component" value="Unassembled WGS sequence"/>
</dbReference>
<protein>
    <submittedName>
        <fullName evidence="8">Class I SAM-dependent methyltransferase</fullName>
    </submittedName>
</protein>
<dbReference type="GO" id="GO:0008990">
    <property type="term" value="F:rRNA (guanine-N2-)-methyltransferase activity"/>
    <property type="evidence" value="ECO:0007669"/>
    <property type="project" value="InterPro"/>
</dbReference>
<evidence type="ECO:0000313" key="9">
    <source>
        <dbReference type="Proteomes" id="UP000610558"/>
    </source>
</evidence>